<dbReference type="GO" id="GO:0055085">
    <property type="term" value="P:transmembrane transport"/>
    <property type="evidence" value="ECO:0007669"/>
    <property type="project" value="InterPro"/>
</dbReference>
<evidence type="ECO:0000259" key="8">
    <source>
        <dbReference type="PROSITE" id="PS50928"/>
    </source>
</evidence>
<sequence length="278" mass="31599">MTARKRKKMNVSRKLLYIFSYLFIAAWLIPIVWMFITSITPRGESVTIISELFTPPFTWANYEYVLENAMIWRWTFNSFFVASITTVLTLLLTSLAAFALSRLRFVGRNLIFWLIIAGLMVPIEAMIVPLFQIMIELNIVNTYSALILPNLAMPLGVFLLKQFYDGVPNELMEAAKMDGAGLLKIYWKIFLPLSRSSMAALGIFTFIMSWNDFLWPFLAVNSESMFTLPVAIPTFQSSFSSELMIPMAVNTLASVPAIIVFILFQKHIIQGIAMTGIK</sequence>
<evidence type="ECO:0000256" key="2">
    <source>
        <dbReference type="ARBA" id="ARBA00022448"/>
    </source>
</evidence>
<comment type="subcellular location">
    <subcellularLocation>
        <location evidence="1 7">Cell membrane</location>
        <topology evidence="1 7">Multi-pass membrane protein</topology>
    </subcellularLocation>
</comment>
<dbReference type="SUPFAM" id="SSF161098">
    <property type="entry name" value="MetI-like"/>
    <property type="match status" value="1"/>
</dbReference>
<dbReference type="PANTHER" id="PTHR43744:SF12">
    <property type="entry name" value="ABC TRANSPORTER PERMEASE PROTEIN MG189-RELATED"/>
    <property type="match status" value="1"/>
</dbReference>
<dbReference type="Pfam" id="PF00528">
    <property type="entry name" value="BPD_transp_1"/>
    <property type="match status" value="1"/>
</dbReference>
<feature type="transmembrane region" description="Helical" evidence="7">
    <location>
        <begin position="143"/>
        <end position="164"/>
    </location>
</feature>
<proteinExistence type="inferred from homology"/>
<dbReference type="PROSITE" id="PS50928">
    <property type="entry name" value="ABC_TM1"/>
    <property type="match status" value="1"/>
</dbReference>
<feature type="transmembrane region" description="Helical" evidence="7">
    <location>
        <begin position="185"/>
        <end position="208"/>
    </location>
</feature>
<keyword evidence="2 7" id="KW-0813">Transport</keyword>
<comment type="similarity">
    <text evidence="7">Belongs to the binding-protein-dependent transport system permease family.</text>
</comment>
<feature type="transmembrane region" description="Helical" evidence="7">
    <location>
        <begin position="110"/>
        <end position="131"/>
    </location>
</feature>
<dbReference type="InterPro" id="IPR000515">
    <property type="entry name" value="MetI-like"/>
</dbReference>
<evidence type="ECO:0000313" key="9">
    <source>
        <dbReference type="EMBL" id="GGF22516.1"/>
    </source>
</evidence>
<feature type="transmembrane region" description="Helical" evidence="7">
    <location>
        <begin position="243"/>
        <end position="264"/>
    </location>
</feature>
<reference evidence="9" key="2">
    <citation type="submission" date="2020-09" db="EMBL/GenBank/DDBJ databases">
        <authorList>
            <person name="Sun Q."/>
            <person name="Zhou Y."/>
        </authorList>
    </citation>
    <scope>NUCLEOTIDE SEQUENCE</scope>
    <source>
        <strain evidence="9">CGMCC 1.12153</strain>
    </source>
</reference>
<evidence type="ECO:0000256" key="5">
    <source>
        <dbReference type="ARBA" id="ARBA00022989"/>
    </source>
</evidence>
<dbReference type="EMBL" id="BMEL01000002">
    <property type="protein sequence ID" value="GGF22516.1"/>
    <property type="molecule type" value="Genomic_DNA"/>
</dbReference>
<evidence type="ECO:0000256" key="6">
    <source>
        <dbReference type="ARBA" id="ARBA00023136"/>
    </source>
</evidence>
<keyword evidence="4 7" id="KW-0812">Transmembrane</keyword>
<organism evidence="9 10">
    <name type="scientific">Halobacillus andaensis</name>
    <dbReference type="NCBI Taxonomy" id="1176239"/>
    <lineage>
        <taxon>Bacteria</taxon>
        <taxon>Bacillati</taxon>
        <taxon>Bacillota</taxon>
        <taxon>Bacilli</taxon>
        <taxon>Bacillales</taxon>
        <taxon>Bacillaceae</taxon>
        <taxon>Halobacillus</taxon>
    </lineage>
</organism>
<evidence type="ECO:0000313" key="10">
    <source>
        <dbReference type="Proteomes" id="UP000660110"/>
    </source>
</evidence>
<dbReference type="InterPro" id="IPR035906">
    <property type="entry name" value="MetI-like_sf"/>
</dbReference>
<evidence type="ECO:0000256" key="7">
    <source>
        <dbReference type="RuleBase" id="RU363032"/>
    </source>
</evidence>
<keyword evidence="3" id="KW-1003">Cell membrane</keyword>
<keyword evidence="10" id="KW-1185">Reference proteome</keyword>
<dbReference type="Gene3D" id="1.10.3720.10">
    <property type="entry name" value="MetI-like"/>
    <property type="match status" value="1"/>
</dbReference>
<reference evidence="9" key="1">
    <citation type="journal article" date="2014" name="Int. J. Syst. Evol. Microbiol.">
        <title>Complete genome sequence of Corynebacterium casei LMG S-19264T (=DSM 44701T), isolated from a smear-ripened cheese.</title>
        <authorList>
            <consortium name="US DOE Joint Genome Institute (JGI-PGF)"/>
            <person name="Walter F."/>
            <person name="Albersmeier A."/>
            <person name="Kalinowski J."/>
            <person name="Ruckert C."/>
        </authorList>
    </citation>
    <scope>NUCLEOTIDE SEQUENCE</scope>
    <source>
        <strain evidence="9">CGMCC 1.12153</strain>
    </source>
</reference>
<dbReference type="GO" id="GO:0005886">
    <property type="term" value="C:plasma membrane"/>
    <property type="evidence" value="ECO:0007669"/>
    <property type="project" value="UniProtKB-SubCell"/>
</dbReference>
<feature type="transmembrane region" description="Helical" evidence="7">
    <location>
        <begin position="74"/>
        <end position="98"/>
    </location>
</feature>
<name>A0A917EYF8_HALAA</name>
<dbReference type="Proteomes" id="UP000660110">
    <property type="component" value="Unassembled WGS sequence"/>
</dbReference>
<accession>A0A917EYF8</accession>
<evidence type="ECO:0000256" key="3">
    <source>
        <dbReference type="ARBA" id="ARBA00022475"/>
    </source>
</evidence>
<gene>
    <name evidence="9" type="ORF">GCM10010954_21670</name>
</gene>
<evidence type="ECO:0000256" key="4">
    <source>
        <dbReference type="ARBA" id="ARBA00022692"/>
    </source>
</evidence>
<dbReference type="RefSeq" id="WP_188377497.1">
    <property type="nucleotide sequence ID" value="NZ_BMEL01000002.1"/>
</dbReference>
<protein>
    <submittedName>
        <fullName evidence="9">Sugar ABC transporter permease</fullName>
    </submittedName>
</protein>
<evidence type="ECO:0000256" key="1">
    <source>
        <dbReference type="ARBA" id="ARBA00004651"/>
    </source>
</evidence>
<dbReference type="CDD" id="cd06261">
    <property type="entry name" value="TM_PBP2"/>
    <property type="match status" value="1"/>
</dbReference>
<comment type="caution">
    <text evidence="9">The sequence shown here is derived from an EMBL/GenBank/DDBJ whole genome shotgun (WGS) entry which is preliminary data.</text>
</comment>
<feature type="domain" description="ABC transmembrane type-1" evidence="8">
    <location>
        <begin position="75"/>
        <end position="264"/>
    </location>
</feature>
<dbReference type="PANTHER" id="PTHR43744">
    <property type="entry name" value="ABC TRANSPORTER PERMEASE PROTEIN MG189-RELATED-RELATED"/>
    <property type="match status" value="1"/>
</dbReference>
<keyword evidence="5 7" id="KW-1133">Transmembrane helix</keyword>
<keyword evidence="6 7" id="KW-0472">Membrane</keyword>
<dbReference type="AlphaFoldDB" id="A0A917EYF8"/>
<feature type="transmembrane region" description="Helical" evidence="7">
    <location>
        <begin position="15"/>
        <end position="36"/>
    </location>
</feature>